<reference evidence="4" key="1">
    <citation type="submission" date="2018-03" db="EMBL/GenBank/DDBJ databases">
        <authorList>
            <person name="Sun L."/>
            <person name="Liu H."/>
            <person name="Chen W."/>
            <person name="Huang K."/>
            <person name="Liu W."/>
            <person name="Gao X."/>
        </authorList>
    </citation>
    <scope>NUCLEOTIDE SEQUENCE [LARGE SCALE GENOMIC DNA]</scope>
    <source>
        <strain evidence="4">SH9</strain>
    </source>
</reference>
<feature type="region of interest" description="Disordered" evidence="1">
    <location>
        <begin position="59"/>
        <end position="83"/>
    </location>
</feature>
<dbReference type="AlphaFoldDB" id="A0A2T1HLS8"/>
<dbReference type="OrthoDB" id="8004769at2"/>
<keyword evidence="2" id="KW-0732">Signal</keyword>
<evidence type="ECO:0000256" key="1">
    <source>
        <dbReference type="SAM" id="MobiDB-lite"/>
    </source>
</evidence>
<evidence type="ECO:0000256" key="2">
    <source>
        <dbReference type="SAM" id="SignalP"/>
    </source>
</evidence>
<dbReference type="RefSeq" id="WP_106340467.1">
    <property type="nucleotide sequence ID" value="NZ_PVZS01000046.1"/>
</dbReference>
<evidence type="ECO:0000313" key="4">
    <source>
        <dbReference type="Proteomes" id="UP000239772"/>
    </source>
</evidence>
<comment type="caution">
    <text evidence="3">The sequence shown here is derived from an EMBL/GenBank/DDBJ whole genome shotgun (WGS) entry which is preliminary data.</text>
</comment>
<feature type="signal peptide" evidence="2">
    <location>
        <begin position="1"/>
        <end position="21"/>
    </location>
</feature>
<evidence type="ECO:0000313" key="3">
    <source>
        <dbReference type="EMBL" id="PSC02603.1"/>
    </source>
</evidence>
<sequence length="83" mass="8696">MKPFTPAALGLLAPLAACVPAAPSITAAADPSLGLRQPRYAPVTAGVRGYDVVEPKDWREMNRGVAPGAPERGDTNDDARRGR</sequence>
<organism evidence="3 4">
    <name type="scientific">Alsobacter soli</name>
    <dbReference type="NCBI Taxonomy" id="2109933"/>
    <lineage>
        <taxon>Bacteria</taxon>
        <taxon>Pseudomonadati</taxon>
        <taxon>Pseudomonadota</taxon>
        <taxon>Alphaproteobacteria</taxon>
        <taxon>Hyphomicrobiales</taxon>
        <taxon>Alsobacteraceae</taxon>
        <taxon>Alsobacter</taxon>
    </lineage>
</organism>
<dbReference type="Proteomes" id="UP000239772">
    <property type="component" value="Unassembled WGS sequence"/>
</dbReference>
<proteinExistence type="predicted"/>
<gene>
    <name evidence="3" type="ORF">SLNSH_23145</name>
</gene>
<keyword evidence="4" id="KW-1185">Reference proteome</keyword>
<protein>
    <submittedName>
        <fullName evidence="3">Uncharacterized protein</fullName>
    </submittedName>
</protein>
<name>A0A2T1HLS8_9HYPH</name>
<dbReference type="EMBL" id="PVZS01000046">
    <property type="protein sequence ID" value="PSC02603.1"/>
    <property type="molecule type" value="Genomic_DNA"/>
</dbReference>
<feature type="compositionally biased region" description="Basic and acidic residues" evidence="1">
    <location>
        <begin position="71"/>
        <end position="83"/>
    </location>
</feature>
<feature type="chain" id="PRO_5015666701" evidence="2">
    <location>
        <begin position="22"/>
        <end position="83"/>
    </location>
</feature>
<accession>A0A2T1HLS8</accession>